<comment type="caution">
    <text evidence="2">The sequence shown here is derived from an EMBL/GenBank/DDBJ whole genome shotgun (WGS) entry which is preliminary data.</text>
</comment>
<sequence length="420" mass="47287">MKLSGIIRSFTSMVVCLNHLSIVTYDSSKNEVKISKCYGDFCPADKCYGNGKSRDLESGKSNFHIGLDSTQIILFNNIAPDVILISEATTVCSSDDEYDVGEGVPGSGEGASYESLVEYARPPYIQSTPVNACDEHRCLEGVNCIESDRHVKDRYCVSRKCHIGDGDSITTPFIGASATDVFIRVSQDVYRDFDQGVDNNQIFFSSTFYTALDDKCKAVVQGNHYVMPSCPAQCPTSYDVSNGHLKRCTKSQSEFCSHNDSAKRCRSVQNLSIIEQHDERKQDIDLIYSFGDQDNKTTTTNNPEDGAIRYTANNTEAEDGNKISDNNVATHQPIDVSSWMRLFADCLFFTFAVTVIALLLYIILTFSIHYPIIFAIFIIFAILTIFTIILLKIFFWFKSSSYFRYFQVVMTFLFFRYTFG</sequence>
<proteinExistence type="predicted"/>
<keyword evidence="1" id="KW-1133">Transmembrane helix</keyword>
<keyword evidence="3" id="KW-1185">Reference proteome</keyword>
<feature type="transmembrane region" description="Helical" evidence="1">
    <location>
        <begin position="402"/>
        <end position="419"/>
    </location>
</feature>
<dbReference type="Proteomes" id="UP001642483">
    <property type="component" value="Unassembled WGS sequence"/>
</dbReference>
<organism evidence="2 3">
    <name type="scientific">Clavelina lepadiformis</name>
    <name type="common">Light-bulb sea squirt</name>
    <name type="synonym">Ascidia lepadiformis</name>
    <dbReference type="NCBI Taxonomy" id="159417"/>
    <lineage>
        <taxon>Eukaryota</taxon>
        <taxon>Metazoa</taxon>
        <taxon>Chordata</taxon>
        <taxon>Tunicata</taxon>
        <taxon>Ascidiacea</taxon>
        <taxon>Aplousobranchia</taxon>
        <taxon>Clavelinidae</taxon>
        <taxon>Clavelina</taxon>
    </lineage>
</organism>
<keyword evidence="1" id="KW-0472">Membrane</keyword>
<protein>
    <submittedName>
        <fullName evidence="2">Uncharacterized protein</fullName>
    </submittedName>
</protein>
<keyword evidence="1" id="KW-0812">Transmembrane</keyword>
<accession>A0ABP0G4F7</accession>
<evidence type="ECO:0000313" key="2">
    <source>
        <dbReference type="EMBL" id="CAK8686720.1"/>
    </source>
</evidence>
<name>A0ABP0G4F7_CLALP</name>
<reference evidence="2 3" key="1">
    <citation type="submission" date="2024-02" db="EMBL/GenBank/DDBJ databases">
        <authorList>
            <person name="Daric V."/>
            <person name="Darras S."/>
        </authorList>
    </citation>
    <scope>NUCLEOTIDE SEQUENCE [LARGE SCALE GENOMIC DNA]</scope>
</reference>
<evidence type="ECO:0000256" key="1">
    <source>
        <dbReference type="SAM" id="Phobius"/>
    </source>
</evidence>
<evidence type="ECO:0000313" key="3">
    <source>
        <dbReference type="Proteomes" id="UP001642483"/>
    </source>
</evidence>
<feature type="transmembrane region" description="Helical" evidence="1">
    <location>
        <begin position="370"/>
        <end position="395"/>
    </location>
</feature>
<feature type="transmembrane region" description="Helical" evidence="1">
    <location>
        <begin position="342"/>
        <end position="364"/>
    </location>
</feature>
<gene>
    <name evidence="2" type="ORF">CVLEPA_LOCUS18644</name>
</gene>
<dbReference type="EMBL" id="CAWYQH010000103">
    <property type="protein sequence ID" value="CAK8686720.1"/>
    <property type="molecule type" value="Genomic_DNA"/>
</dbReference>